<dbReference type="InterPro" id="IPR002109">
    <property type="entry name" value="Glutaredoxin"/>
</dbReference>
<name>A0A220TZ37_9BACI</name>
<evidence type="ECO:0000313" key="2">
    <source>
        <dbReference type="EMBL" id="ASK61264.1"/>
    </source>
</evidence>
<reference evidence="2 3" key="1">
    <citation type="submission" date="2017-07" db="EMBL/GenBank/DDBJ databases">
        <title>Virgibacillus sp. LM2416.</title>
        <authorList>
            <person name="Tak E.J."/>
            <person name="Bae J.-W."/>
        </authorList>
    </citation>
    <scope>NUCLEOTIDE SEQUENCE [LARGE SCALE GENOMIC DNA]</scope>
    <source>
        <strain evidence="2 3">LM2416</strain>
    </source>
</reference>
<dbReference type="InterPro" id="IPR036249">
    <property type="entry name" value="Thioredoxin-like_sf"/>
</dbReference>
<dbReference type="AlphaFoldDB" id="A0A220TZ37"/>
<accession>A0A220TZ37</accession>
<gene>
    <name evidence="2" type="ORF">CFK37_03250</name>
</gene>
<dbReference type="PROSITE" id="PS51354">
    <property type="entry name" value="GLUTAREDOXIN_2"/>
    <property type="match status" value="1"/>
</dbReference>
<evidence type="ECO:0000313" key="3">
    <source>
        <dbReference type="Proteomes" id="UP000198312"/>
    </source>
</evidence>
<sequence length="87" mass="10071">MIEQKVTIYTCNYCSECKKLVEKMNSWGLDYTEKNISDNLGYLKEMQKHGIYGTPATFVNDDPVLGFRESELKNKLGLADLSNHYER</sequence>
<dbReference type="OrthoDB" id="9795531at2"/>
<feature type="domain" description="Glutaredoxin" evidence="1">
    <location>
        <begin position="6"/>
        <end position="62"/>
    </location>
</feature>
<dbReference type="KEGG" id="vil:CFK37_03250"/>
<dbReference type="Gene3D" id="3.40.30.10">
    <property type="entry name" value="Glutaredoxin"/>
    <property type="match status" value="1"/>
</dbReference>
<dbReference type="SUPFAM" id="SSF52833">
    <property type="entry name" value="Thioredoxin-like"/>
    <property type="match status" value="1"/>
</dbReference>
<evidence type="ECO:0000259" key="1">
    <source>
        <dbReference type="Pfam" id="PF00462"/>
    </source>
</evidence>
<organism evidence="2 3">
    <name type="scientific">Virgibacillus phasianinus</name>
    <dbReference type="NCBI Taxonomy" id="2017483"/>
    <lineage>
        <taxon>Bacteria</taxon>
        <taxon>Bacillati</taxon>
        <taxon>Bacillota</taxon>
        <taxon>Bacilli</taxon>
        <taxon>Bacillales</taxon>
        <taxon>Bacillaceae</taxon>
        <taxon>Virgibacillus</taxon>
    </lineage>
</organism>
<dbReference type="CDD" id="cd02976">
    <property type="entry name" value="NrdH"/>
    <property type="match status" value="1"/>
</dbReference>
<keyword evidence="3" id="KW-1185">Reference proteome</keyword>
<protein>
    <submittedName>
        <fullName evidence="2">NrdH-redoxin</fullName>
    </submittedName>
</protein>
<proteinExistence type="predicted"/>
<dbReference type="RefSeq" id="WP_089060542.1">
    <property type="nucleotide sequence ID" value="NZ_CP022315.1"/>
</dbReference>
<dbReference type="Proteomes" id="UP000198312">
    <property type="component" value="Chromosome"/>
</dbReference>
<dbReference type="Pfam" id="PF00462">
    <property type="entry name" value="Glutaredoxin"/>
    <property type="match status" value="1"/>
</dbReference>
<dbReference type="EMBL" id="CP022315">
    <property type="protein sequence ID" value="ASK61264.1"/>
    <property type="molecule type" value="Genomic_DNA"/>
</dbReference>